<evidence type="ECO:0000313" key="1">
    <source>
        <dbReference type="EnsemblPlants" id="Kaladp0016s0123.1.v1.1.CDS.1"/>
    </source>
</evidence>
<reference evidence="1" key="1">
    <citation type="submission" date="2021-01" db="UniProtKB">
        <authorList>
            <consortium name="EnsemblPlants"/>
        </authorList>
    </citation>
    <scope>IDENTIFICATION</scope>
</reference>
<organism evidence="1 2">
    <name type="scientific">Kalanchoe fedtschenkoi</name>
    <name type="common">Lavender scallops</name>
    <name type="synonym">South American air plant</name>
    <dbReference type="NCBI Taxonomy" id="63787"/>
    <lineage>
        <taxon>Eukaryota</taxon>
        <taxon>Viridiplantae</taxon>
        <taxon>Streptophyta</taxon>
        <taxon>Embryophyta</taxon>
        <taxon>Tracheophyta</taxon>
        <taxon>Spermatophyta</taxon>
        <taxon>Magnoliopsida</taxon>
        <taxon>eudicotyledons</taxon>
        <taxon>Gunneridae</taxon>
        <taxon>Pentapetalae</taxon>
        <taxon>Saxifragales</taxon>
        <taxon>Crassulaceae</taxon>
        <taxon>Kalanchoe</taxon>
    </lineage>
</organism>
<proteinExistence type="predicted"/>
<dbReference type="Gramene" id="Kaladp0016s0123.1.v1.1">
    <property type="protein sequence ID" value="Kaladp0016s0123.1.v1.1.CDS.1"/>
    <property type="gene ID" value="Kaladp0016s0123.v1.1"/>
</dbReference>
<protein>
    <submittedName>
        <fullName evidence="1">Uncharacterized protein</fullName>
    </submittedName>
</protein>
<name>A0A7N0T001_KALFE</name>
<dbReference type="EnsemblPlants" id="Kaladp0016s0123.1.v1.1">
    <property type="protein sequence ID" value="Kaladp0016s0123.1.v1.1.CDS.1"/>
    <property type="gene ID" value="Kaladp0016s0123.v1.1"/>
</dbReference>
<dbReference type="Proteomes" id="UP000594263">
    <property type="component" value="Unplaced"/>
</dbReference>
<accession>A0A7N0T001</accession>
<evidence type="ECO:0000313" key="2">
    <source>
        <dbReference type="Proteomes" id="UP000594263"/>
    </source>
</evidence>
<sequence length="66" mass="7322">MKRSGALKDGQDYYSIVPMTFDEFIALRATIDLLLGLGVFIHEGLTFNSSNCLIGSLSMSALDDYW</sequence>
<keyword evidence="2" id="KW-1185">Reference proteome</keyword>
<dbReference type="AlphaFoldDB" id="A0A7N0T001"/>